<reference evidence="1" key="2">
    <citation type="submission" date="2025-09" db="UniProtKB">
        <authorList>
            <consortium name="Ensembl"/>
        </authorList>
    </citation>
    <scope>IDENTIFICATION</scope>
</reference>
<dbReference type="GO" id="GO:2000042">
    <property type="term" value="P:negative regulation of double-strand break repair via homologous recombination"/>
    <property type="evidence" value="ECO:0007669"/>
    <property type="project" value="TreeGrafter"/>
</dbReference>
<dbReference type="Ensembl" id="ENSNNAT00000000542.1">
    <property type="protein sequence ID" value="ENSNNAP00000000511.1"/>
    <property type="gene ID" value="ENSNNAG00000000366.1"/>
</dbReference>
<dbReference type="AlphaFoldDB" id="A0A8C6V4R5"/>
<proteinExistence type="predicted"/>
<dbReference type="Pfam" id="PF16100">
    <property type="entry name" value="RMI2"/>
    <property type="match status" value="1"/>
</dbReference>
<dbReference type="PANTHER" id="PTHR33962">
    <property type="entry name" value="RECQ-MEDIATED GENOME INSTABILITY PROTEIN 2 RMI2"/>
    <property type="match status" value="1"/>
</dbReference>
<dbReference type="GO" id="GO:0016607">
    <property type="term" value="C:nuclear speck"/>
    <property type="evidence" value="ECO:0007669"/>
    <property type="project" value="TreeGrafter"/>
</dbReference>
<reference evidence="1" key="1">
    <citation type="submission" date="2025-08" db="UniProtKB">
        <authorList>
            <consortium name="Ensembl"/>
        </authorList>
    </citation>
    <scope>IDENTIFICATION</scope>
</reference>
<dbReference type="InterPro" id="IPR012340">
    <property type="entry name" value="NA-bd_OB-fold"/>
</dbReference>
<evidence type="ECO:0000313" key="2">
    <source>
        <dbReference type="Proteomes" id="UP000694559"/>
    </source>
</evidence>
<dbReference type="GeneTree" id="ENSGT00390000001653"/>
<dbReference type="InterPro" id="IPR032245">
    <property type="entry name" value="RMI2"/>
</dbReference>
<dbReference type="Proteomes" id="UP000694559">
    <property type="component" value="Unplaced"/>
</dbReference>
<dbReference type="OrthoDB" id="10024265at2759"/>
<dbReference type="GO" id="GO:0005829">
    <property type="term" value="C:cytosol"/>
    <property type="evidence" value="ECO:0007669"/>
    <property type="project" value="TreeGrafter"/>
</dbReference>
<organism evidence="1 2">
    <name type="scientific">Naja naja</name>
    <name type="common">Indian cobra</name>
    <dbReference type="NCBI Taxonomy" id="35670"/>
    <lineage>
        <taxon>Eukaryota</taxon>
        <taxon>Metazoa</taxon>
        <taxon>Chordata</taxon>
        <taxon>Craniata</taxon>
        <taxon>Vertebrata</taxon>
        <taxon>Euteleostomi</taxon>
        <taxon>Lepidosauria</taxon>
        <taxon>Squamata</taxon>
        <taxon>Bifurcata</taxon>
        <taxon>Unidentata</taxon>
        <taxon>Episquamata</taxon>
        <taxon>Toxicofera</taxon>
        <taxon>Serpentes</taxon>
        <taxon>Colubroidea</taxon>
        <taxon>Elapidae</taxon>
        <taxon>Elapinae</taxon>
        <taxon>Naja</taxon>
    </lineage>
</organism>
<dbReference type="GO" id="GO:0043007">
    <property type="term" value="P:maintenance of rDNA"/>
    <property type="evidence" value="ECO:0007669"/>
    <property type="project" value="TreeGrafter"/>
</dbReference>
<dbReference type="Gene3D" id="2.40.50.140">
    <property type="entry name" value="Nucleic acid-binding proteins"/>
    <property type="match status" value="1"/>
</dbReference>
<keyword evidence="2" id="KW-1185">Reference proteome</keyword>
<dbReference type="OMA" id="PKTESTW"/>
<sequence>QIILRDSNSFPPTPHSPPVKVLASQLKRCRQVPGGSWLLDREEYGCPALPVSLVWMQGKVLAVEQDGSTVRLLDESGSFVVSGVERVPKGKPCLSPGNYVMVMGLVQGWTSIKGVLCYRIHYRHLTSDITILADMQTTLLK</sequence>
<dbReference type="PANTHER" id="PTHR33962:SF1">
    <property type="entry name" value="RECQ-MEDIATED GENOME INSTABILITY PROTEIN 2"/>
    <property type="match status" value="1"/>
</dbReference>
<accession>A0A8C6V4R5</accession>
<name>A0A8C6V4R5_NAJNA</name>
<dbReference type="GO" id="GO:0033045">
    <property type="term" value="P:regulation of sister chromatid segregation"/>
    <property type="evidence" value="ECO:0007669"/>
    <property type="project" value="TreeGrafter"/>
</dbReference>
<evidence type="ECO:0000313" key="1">
    <source>
        <dbReference type="Ensembl" id="ENSNNAP00000000511.1"/>
    </source>
</evidence>
<protein>
    <submittedName>
        <fullName evidence="1">Uncharacterized protein</fullName>
    </submittedName>
</protein>
<dbReference type="GO" id="GO:0006281">
    <property type="term" value="P:DNA repair"/>
    <property type="evidence" value="ECO:0007669"/>
    <property type="project" value="TreeGrafter"/>
</dbReference>